<evidence type="ECO:0000313" key="1">
    <source>
        <dbReference type="EMBL" id="GAG40935.1"/>
    </source>
</evidence>
<feature type="non-terminal residue" evidence="1">
    <location>
        <position position="1"/>
    </location>
</feature>
<reference evidence="1" key="1">
    <citation type="journal article" date="2014" name="Front. Microbiol.">
        <title>High frequency of phylogenetically diverse reductive dehalogenase-homologous genes in deep subseafloor sedimentary metagenomes.</title>
        <authorList>
            <person name="Kawai M."/>
            <person name="Futagami T."/>
            <person name="Toyoda A."/>
            <person name="Takaki Y."/>
            <person name="Nishi S."/>
            <person name="Hori S."/>
            <person name="Arai W."/>
            <person name="Tsubouchi T."/>
            <person name="Morono Y."/>
            <person name="Uchiyama I."/>
            <person name="Ito T."/>
            <person name="Fujiyama A."/>
            <person name="Inagaki F."/>
            <person name="Takami H."/>
        </authorList>
    </citation>
    <scope>NUCLEOTIDE SEQUENCE</scope>
    <source>
        <strain evidence="1">Expedition CK06-06</strain>
    </source>
</reference>
<accession>X0XCV1</accession>
<comment type="caution">
    <text evidence="1">The sequence shown here is derived from an EMBL/GenBank/DDBJ whole genome shotgun (WGS) entry which is preliminary data.</text>
</comment>
<dbReference type="EMBL" id="BARS01042292">
    <property type="protein sequence ID" value="GAG40935.1"/>
    <property type="molecule type" value="Genomic_DNA"/>
</dbReference>
<organism evidence="1">
    <name type="scientific">marine sediment metagenome</name>
    <dbReference type="NCBI Taxonomy" id="412755"/>
    <lineage>
        <taxon>unclassified sequences</taxon>
        <taxon>metagenomes</taxon>
        <taxon>ecological metagenomes</taxon>
    </lineage>
</organism>
<name>X0XCV1_9ZZZZ</name>
<gene>
    <name evidence="1" type="ORF">S01H1_64187</name>
</gene>
<dbReference type="AlphaFoldDB" id="X0XCV1"/>
<sequence>NEIGKIRNRKPITTGIEDGRVGKGNANHFTTY</sequence>
<proteinExistence type="predicted"/>
<protein>
    <submittedName>
        <fullName evidence="1">Uncharacterized protein</fullName>
    </submittedName>
</protein>